<evidence type="ECO:0000313" key="4">
    <source>
        <dbReference type="EMBL" id="HEN15160.1"/>
    </source>
</evidence>
<feature type="chain" id="PRO_5027679356" description="HMA domain-containing protein" evidence="2">
    <location>
        <begin position="33"/>
        <end position="192"/>
    </location>
</feature>
<dbReference type="PROSITE" id="PS01047">
    <property type="entry name" value="HMA_1"/>
    <property type="match status" value="1"/>
</dbReference>
<dbReference type="InterPro" id="IPR036163">
    <property type="entry name" value="HMA_dom_sf"/>
</dbReference>
<dbReference type="SUPFAM" id="SSF55008">
    <property type="entry name" value="HMA, heavy metal-associated domain"/>
    <property type="match status" value="2"/>
</dbReference>
<dbReference type="CDD" id="cd00371">
    <property type="entry name" value="HMA"/>
    <property type="match status" value="2"/>
</dbReference>
<gene>
    <name evidence="4" type="ORF">ENQ76_06800</name>
</gene>
<protein>
    <recommendedName>
        <fullName evidence="3">HMA domain-containing protein</fullName>
    </recommendedName>
</protein>
<dbReference type="Pfam" id="PF00403">
    <property type="entry name" value="HMA"/>
    <property type="match status" value="2"/>
</dbReference>
<sequence length="192" mass="19950">MSMSKMNGFVVMATTLCTQAAFTAFLPIMAQAQSPPTLTYSIGIEGLTCERCSASAQKELAAVPGVVKASVDYKAGHAWVTVQAPRQPVGTEKPRRIGAELAEVVRRAGANHGDGFQPTVNYVLTVKGMTCEDCSQHVTTALTKVPGVAAASVDYKGGYAVVVPSAKAGPNPQRLVSAVETAGYKAVVHTGP</sequence>
<accession>A0A7C2JZ61</accession>
<keyword evidence="2" id="KW-0732">Signal</keyword>
<feature type="domain" description="HMA" evidence="3">
    <location>
        <begin position="120"/>
        <end position="187"/>
    </location>
</feature>
<evidence type="ECO:0000259" key="3">
    <source>
        <dbReference type="PROSITE" id="PS50846"/>
    </source>
</evidence>
<dbReference type="GO" id="GO:0046872">
    <property type="term" value="F:metal ion binding"/>
    <property type="evidence" value="ECO:0007669"/>
    <property type="project" value="UniProtKB-KW"/>
</dbReference>
<comment type="caution">
    <text evidence="4">The sequence shown here is derived from an EMBL/GenBank/DDBJ whole genome shotgun (WGS) entry which is preliminary data.</text>
</comment>
<keyword evidence="1" id="KW-0479">Metal-binding</keyword>
<feature type="signal peptide" evidence="2">
    <location>
        <begin position="1"/>
        <end position="32"/>
    </location>
</feature>
<dbReference type="PROSITE" id="PS50846">
    <property type="entry name" value="HMA_2"/>
    <property type="match status" value="2"/>
</dbReference>
<dbReference type="PANTHER" id="PTHR46594">
    <property type="entry name" value="P-TYPE CATION-TRANSPORTING ATPASE"/>
    <property type="match status" value="1"/>
</dbReference>
<organism evidence="4">
    <name type="scientific">Schlesneria paludicola</name>
    <dbReference type="NCBI Taxonomy" id="360056"/>
    <lineage>
        <taxon>Bacteria</taxon>
        <taxon>Pseudomonadati</taxon>
        <taxon>Planctomycetota</taxon>
        <taxon>Planctomycetia</taxon>
        <taxon>Planctomycetales</taxon>
        <taxon>Planctomycetaceae</taxon>
        <taxon>Schlesneria</taxon>
    </lineage>
</organism>
<feature type="domain" description="HMA" evidence="3">
    <location>
        <begin position="38"/>
        <end position="106"/>
    </location>
</feature>
<dbReference type="InterPro" id="IPR017969">
    <property type="entry name" value="Heavy-metal-associated_CS"/>
</dbReference>
<dbReference type="PANTHER" id="PTHR46594:SF4">
    <property type="entry name" value="P-TYPE CATION-TRANSPORTING ATPASE"/>
    <property type="match status" value="1"/>
</dbReference>
<proteinExistence type="predicted"/>
<evidence type="ECO:0000256" key="1">
    <source>
        <dbReference type="ARBA" id="ARBA00022723"/>
    </source>
</evidence>
<dbReference type="EMBL" id="DSOK01000195">
    <property type="protein sequence ID" value="HEN15160.1"/>
    <property type="molecule type" value="Genomic_DNA"/>
</dbReference>
<name>A0A7C2JZ61_9PLAN</name>
<evidence type="ECO:0000256" key="2">
    <source>
        <dbReference type="SAM" id="SignalP"/>
    </source>
</evidence>
<reference evidence="4" key="1">
    <citation type="journal article" date="2020" name="mSystems">
        <title>Genome- and Community-Level Interaction Insights into Carbon Utilization and Element Cycling Functions of Hydrothermarchaeota in Hydrothermal Sediment.</title>
        <authorList>
            <person name="Zhou Z."/>
            <person name="Liu Y."/>
            <person name="Xu W."/>
            <person name="Pan J."/>
            <person name="Luo Z.H."/>
            <person name="Li M."/>
        </authorList>
    </citation>
    <scope>NUCLEOTIDE SEQUENCE [LARGE SCALE GENOMIC DNA]</scope>
    <source>
        <strain evidence="4">SpSt-339</strain>
    </source>
</reference>
<dbReference type="Gene3D" id="3.30.70.100">
    <property type="match status" value="2"/>
</dbReference>
<dbReference type="AlphaFoldDB" id="A0A7C2JZ61"/>
<dbReference type="InterPro" id="IPR006121">
    <property type="entry name" value="HMA_dom"/>
</dbReference>